<evidence type="ECO:0000313" key="2">
    <source>
        <dbReference type="EMBL" id="KAK6763805.1"/>
    </source>
</evidence>
<organism evidence="2 3">
    <name type="scientific">Necator americanus</name>
    <name type="common">Human hookworm</name>
    <dbReference type="NCBI Taxonomy" id="51031"/>
    <lineage>
        <taxon>Eukaryota</taxon>
        <taxon>Metazoa</taxon>
        <taxon>Ecdysozoa</taxon>
        <taxon>Nematoda</taxon>
        <taxon>Chromadorea</taxon>
        <taxon>Rhabditida</taxon>
        <taxon>Rhabditina</taxon>
        <taxon>Rhabditomorpha</taxon>
        <taxon>Strongyloidea</taxon>
        <taxon>Ancylostomatidae</taxon>
        <taxon>Bunostominae</taxon>
        <taxon>Necator</taxon>
    </lineage>
</organism>
<accession>A0ABR1EMA2</accession>
<proteinExistence type="predicted"/>
<keyword evidence="3" id="KW-1185">Reference proteome</keyword>
<feature type="chain" id="PRO_5045633251" description="Receptor ligand binding region domain-containing protein" evidence="1">
    <location>
        <begin position="24"/>
        <end position="414"/>
    </location>
</feature>
<dbReference type="EMBL" id="JAVFWL010000006">
    <property type="protein sequence ID" value="KAK6763805.1"/>
    <property type="molecule type" value="Genomic_DNA"/>
</dbReference>
<comment type="caution">
    <text evidence="2">The sequence shown here is derived from an EMBL/GenBank/DDBJ whole genome shotgun (WGS) entry which is preliminary data.</text>
</comment>
<protein>
    <recommendedName>
        <fullName evidence="4">Receptor ligand binding region domain-containing protein</fullName>
    </recommendedName>
</protein>
<gene>
    <name evidence="2" type="primary">Necator_chrX.g24383</name>
    <name evidence="2" type="ORF">RB195_024218</name>
</gene>
<evidence type="ECO:0000313" key="3">
    <source>
        <dbReference type="Proteomes" id="UP001303046"/>
    </source>
</evidence>
<name>A0ABR1EMA2_NECAM</name>
<feature type="signal peptide" evidence="1">
    <location>
        <begin position="1"/>
        <end position="23"/>
    </location>
</feature>
<sequence>MYLSVGIIIASFFAYSALKASSAAEIIGFLSDENDEDATDIFRYLNMSQMYYVDSLKLENITVKHISITKATFTSSLCELLSNVTFLISACESEASRQLVVDVSHLSALPTIQIVRNNWRTVDGSTLPNQIYIVTTGTIFEYVILDIFPFLNIALDVTVLFDKTYRNTNNLRNVFEMLPVPVTFVNLQTNAAMLQRQVKHLKAIASKNIVVVADTAMIEMIVKELSAVDLGSNCRVVRQQFKTVDSVNSSPDAQHDLLLMDFTFHERIRHLIASAPRTFVGVVDVEDPFFISSYNGVQPVECAAFGEQLSADVQPSLAVAVAQCMWEPLTELFHHSERSQSIAHGGQRTAKAGSKIPHAFMWMLLRQILQFVGRYCSRSTRAKLIFEFLVSGFEALELGAHRPPRRGFSAEYVT</sequence>
<evidence type="ECO:0000256" key="1">
    <source>
        <dbReference type="SAM" id="SignalP"/>
    </source>
</evidence>
<dbReference type="Proteomes" id="UP001303046">
    <property type="component" value="Unassembled WGS sequence"/>
</dbReference>
<keyword evidence="1" id="KW-0732">Signal</keyword>
<reference evidence="2 3" key="1">
    <citation type="submission" date="2023-08" db="EMBL/GenBank/DDBJ databases">
        <title>A Necator americanus chromosomal reference genome.</title>
        <authorList>
            <person name="Ilik V."/>
            <person name="Petrzelkova K.J."/>
            <person name="Pardy F."/>
            <person name="Fuh T."/>
            <person name="Niatou-Singa F.S."/>
            <person name="Gouil Q."/>
            <person name="Baker L."/>
            <person name="Ritchie M.E."/>
            <person name="Jex A.R."/>
            <person name="Gazzola D."/>
            <person name="Li H."/>
            <person name="Toshio Fujiwara R."/>
            <person name="Zhan B."/>
            <person name="Aroian R.V."/>
            <person name="Pafco B."/>
            <person name="Schwarz E.M."/>
        </authorList>
    </citation>
    <scope>NUCLEOTIDE SEQUENCE [LARGE SCALE GENOMIC DNA]</scope>
    <source>
        <strain evidence="2 3">Aroian</strain>
        <tissue evidence="2">Whole animal</tissue>
    </source>
</reference>
<evidence type="ECO:0008006" key="4">
    <source>
        <dbReference type="Google" id="ProtNLM"/>
    </source>
</evidence>